<keyword evidence="1" id="KW-1133">Transmembrane helix</keyword>
<evidence type="ECO:0000313" key="2">
    <source>
        <dbReference type="EMBL" id="MBS2096744.1"/>
    </source>
</evidence>
<keyword evidence="1" id="KW-0472">Membrane</keyword>
<comment type="caution">
    <text evidence="2">The sequence shown here is derived from an EMBL/GenBank/DDBJ whole genome shotgun (WGS) entry which is preliminary data.</text>
</comment>
<feature type="transmembrane region" description="Helical" evidence="1">
    <location>
        <begin position="127"/>
        <end position="146"/>
    </location>
</feature>
<proteinExistence type="predicted"/>
<accession>A0ABS5JPJ2</accession>
<sequence>MYLKYVLTTIAILIGGLLAIQGSINSQLGGFLKHPIQASFTNFLVGTICLFILNLILRTEMPKGEVLAQVPFYLFLGGILGAIFVSSVVILIPKIGVATMLGATIGGQMIVAAIIDHFGWFSVNPQPFSIGKIAGIVFIIVGVFFIQRF</sequence>
<dbReference type="Pfam" id="PF04657">
    <property type="entry name" value="DMT_YdcZ"/>
    <property type="match status" value="1"/>
</dbReference>
<gene>
    <name evidence="2" type="ORF">KEM10_00555</name>
</gene>
<dbReference type="Proteomes" id="UP000708576">
    <property type="component" value="Unassembled WGS sequence"/>
</dbReference>
<keyword evidence="1" id="KW-0812">Transmembrane</keyword>
<name>A0ABS5JPJ2_9BACT</name>
<dbReference type="EMBL" id="JAGUCO010000001">
    <property type="protein sequence ID" value="MBS2096744.1"/>
    <property type="molecule type" value="Genomic_DNA"/>
</dbReference>
<evidence type="ECO:0000256" key="1">
    <source>
        <dbReference type="SAM" id="Phobius"/>
    </source>
</evidence>
<dbReference type="InterPro" id="IPR006750">
    <property type="entry name" value="YdcZ"/>
</dbReference>
<feature type="transmembrane region" description="Helical" evidence="1">
    <location>
        <begin position="72"/>
        <end position="92"/>
    </location>
</feature>
<feature type="transmembrane region" description="Helical" evidence="1">
    <location>
        <begin position="6"/>
        <end position="24"/>
    </location>
</feature>
<feature type="transmembrane region" description="Helical" evidence="1">
    <location>
        <begin position="36"/>
        <end position="57"/>
    </location>
</feature>
<organism evidence="2 3">
    <name type="scientific">Carboxylicivirga linearis</name>
    <dbReference type="NCBI Taxonomy" id="1628157"/>
    <lineage>
        <taxon>Bacteria</taxon>
        <taxon>Pseudomonadati</taxon>
        <taxon>Bacteroidota</taxon>
        <taxon>Bacteroidia</taxon>
        <taxon>Marinilabiliales</taxon>
        <taxon>Marinilabiliaceae</taxon>
        <taxon>Carboxylicivirga</taxon>
    </lineage>
</organism>
<keyword evidence="3" id="KW-1185">Reference proteome</keyword>
<feature type="transmembrane region" description="Helical" evidence="1">
    <location>
        <begin position="99"/>
        <end position="121"/>
    </location>
</feature>
<dbReference type="RefSeq" id="WP_212212118.1">
    <property type="nucleotide sequence ID" value="NZ_JAGUCO010000001.1"/>
</dbReference>
<dbReference type="PANTHER" id="PTHR34821">
    <property type="entry name" value="INNER MEMBRANE PROTEIN YDCZ"/>
    <property type="match status" value="1"/>
</dbReference>
<dbReference type="PANTHER" id="PTHR34821:SF2">
    <property type="entry name" value="INNER MEMBRANE PROTEIN YDCZ"/>
    <property type="match status" value="1"/>
</dbReference>
<reference evidence="2 3" key="1">
    <citation type="journal article" date="2015" name="Int. J. Syst. Evol. Microbiol.">
        <title>Carboxylicivirga linearis sp. nov., isolated from a sea cucumber culture pond.</title>
        <authorList>
            <person name="Wang F.Q."/>
            <person name="Zhou Y.X."/>
            <person name="Lin X.Z."/>
            <person name="Chen G.J."/>
            <person name="Du Z.J."/>
        </authorList>
    </citation>
    <scope>NUCLEOTIDE SEQUENCE [LARGE SCALE GENOMIC DNA]</scope>
    <source>
        <strain evidence="2 3">FB218</strain>
    </source>
</reference>
<protein>
    <submittedName>
        <fullName evidence="2">DMT family transporter</fullName>
    </submittedName>
</protein>
<evidence type="ECO:0000313" key="3">
    <source>
        <dbReference type="Proteomes" id="UP000708576"/>
    </source>
</evidence>